<evidence type="ECO:0000313" key="1">
    <source>
        <dbReference type="EMBL" id="CAG8837015.1"/>
    </source>
</evidence>
<feature type="non-terminal residue" evidence="1">
    <location>
        <position position="1"/>
    </location>
</feature>
<feature type="non-terminal residue" evidence="1">
    <location>
        <position position="53"/>
    </location>
</feature>
<evidence type="ECO:0000313" key="2">
    <source>
        <dbReference type="Proteomes" id="UP000789920"/>
    </source>
</evidence>
<organism evidence="1 2">
    <name type="scientific">Racocetra persica</name>
    <dbReference type="NCBI Taxonomy" id="160502"/>
    <lineage>
        <taxon>Eukaryota</taxon>
        <taxon>Fungi</taxon>
        <taxon>Fungi incertae sedis</taxon>
        <taxon>Mucoromycota</taxon>
        <taxon>Glomeromycotina</taxon>
        <taxon>Glomeromycetes</taxon>
        <taxon>Diversisporales</taxon>
        <taxon>Gigasporaceae</taxon>
        <taxon>Racocetra</taxon>
    </lineage>
</organism>
<dbReference type="Proteomes" id="UP000789920">
    <property type="component" value="Unassembled WGS sequence"/>
</dbReference>
<protein>
    <submittedName>
        <fullName evidence="1">23186_t:CDS:1</fullName>
    </submittedName>
</protein>
<sequence>KEIILPIEYKKLTPEPFGKNRPTMLRNLKEESEKKINDESADSDEKYEVEELE</sequence>
<name>A0ACA9SFL4_9GLOM</name>
<proteinExistence type="predicted"/>
<comment type="caution">
    <text evidence="1">The sequence shown here is derived from an EMBL/GenBank/DDBJ whole genome shotgun (WGS) entry which is preliminary data.</text>
</comment>
<reference evidence="1" key="1">
    <citation type="submission" date="2021-06" db="EMBL/GenBank/DDBJ databases">
        <authorList>
            <person name="Kallberg Y."/>
            <person name="Tangrot J."/>
            <person name="Rosling A."/>
        </authorList>
    </citation>
    <scope>NUCLEOTIDE SEQUENCE</scope>
    <source>
        <strain evidence="1">MA461A</strain>
    </source>
</reference>
<dbReference type="EMBL" id="CAJVQC010116400">
    <property type="protein sequence ID" value="CAG8837015.1"/>
    <property type="molecule type" value="Genomic_DNA"/>
</dbReference>
<keyword evidence="2" id="KW-1185">Reference proteome</keyword>
<gene>
    <name evidence="1" type="ORF">RPERSI_LOCUS30134</name>
</gene>
<accession>A0ACA9SFL4</accession>